<accession>A0A0L0N4B0</accession>
<evidence type="ECO:0000256" key="2">
    <source>
        <dbReference type="ARBA" id="ARBA00022692"/>
    </source>
</evidence>
<keyword evidence="3 5" id="KW-1133">Transmembrane helix</keyword>
<evidence type="ECO:0000256" key="1">
    <source>
        <dbReference type="ARBA" id="ARBA00004141"/>
    </source>
</evidence>
<evidence type="ECO:0000256" key="3">
    <source>
        <dbReference type="ARBA" id="ARBA00022989"/>
    </source>
</evidence>
<feature type="transmembrane region" description="Helical" evidence="5">
    <location>
        <begin position="152"/>
        <end position="171"/>
    </location>
</feature>
<dbReference type="GO" id="GO:0016020">
    <property type="term" value="C:membrane"/>
    <property type="evidence" value="ECO:0007669"/>
    <property type="project" value="UniProtKB-SubCell"/>
</dbReference>
<dbReference type="OrthoDB" id="194139at2759"/>
<feature type="transmembrane region" description="Helical" evidence="5">
    <location>
        <begin position="206"/>
        <end position="228"/>
    </location>
</feature>
<sequence>MPSVRLMQDIVCKRFYGVDRDGLLAEEQYRGEGVQRALNSLSVEISIAMTPPAGARPGLSILGLLLSKGYAMYVCWQWRTMPAEAIWGMGAPLLIGGGPSVAEAMVSTIMEDVVPDSKRVTWFQYVVGAVLSSQLVRPALAGHLIKSSNRFPLWVSMSLIFAGGIAIVLFMPETLPNKDPTHGAVRSWRAGASPKTALEALFSRPVIYLVPGALLTIPVASTQSNLLLRFMPIQFNQPLD</sequence>
<evidence type="ECO:0000256" key="4">
    <source>
        <dbReference type="ARBA" id="ARBA00023136"/>
    </source>
</evidence>
<evidence type="ECO:0000313" key="7">
    <source>
        <dbReference type="Proteomes" id="UP000036947"/>
    </source>
</evidence>
<keyword evidence="2 5" id="KW-0812">Transmembrane</keyword>
<evidence type="ECO:0000256" key="5">
    <source>
        <dbReference type="SAM" id="Phobius"/>
    </source>
</evidence>
<dbReference type="Gene3D" id="1.20.1250.20">
    <property type="entry name" value="MFS general substrate transporter like domains"/>
    <property type="match status" value="1"/>
</dbReference>
<reference evidence="6 7" key="1">
    <citation type="journal article" date="2015" name="BMC Genomics">
        <title>The genome of the truffle-parasite Tolypocladium ophioglossoides and the evolution of antifungal peptaibiotics.</title>
        <authorList>
            <person name="Quandt C.A."/>
            <person name="Bushley K.E."/>
            <person name="Spatafora J.W."/>
        </authorList>
    </citation>
    <scope>NUCLEOTIDE SEQUENCE [LARGE SCALE GENOMIC DNA]</scope>
    <source>
        <strain evidence="6 7">CBS 100239</strain>
    </source>
</reference>
<proteinExistence type="predicted"/>
<protein>
    <submittedName>
        <fullName evidence="6">Uncharacterized protein</fullName>
    </submittedName>
</protein>
<dbReference type="GO" id="GO:0022857">
    <property type="term" value="F:transmembrane transporter activity"/>
    <property type="evidence" value="ECO:0007669"/>
    <property type="project" value="TreeGrafter"/>
</dbReference>
<dbReference type="PANTHER" id="PTHR23507:SF1">
    <property type="entry name" value="FI18259P1-RELATED"/>
    <property type="match status" value="1"/>
</dbReference>
<organism evidence="6 7">
    <name type="scientific">Tolypocladium ophioglossoides (strain CBS 100239)</name>
    <name type="common">Snaketongue truffleclub</name>
    <name type="synonym">Elaphocordyceps ophioglossoides</name>
    <dbReference type="NCBI Taxonomy" id="1163406"/>
    <lineage>
        <taxon>Eukaryota</taxon>
        <taxon>Fungi</taxon>
        <taxon>Dikarya</taxon>
        <taxon>Ascomycota</taxon>
        <taxon>Pezizomycotina</taxon>
        <taxon>Sordariomycetes</taxon>
        <taxon>Hypocreomycetidae</taxon>
        <taxon>Hypocreales</taxon>
        <taxon>Ophiocordycipitaceae</taxon>
        <taxon>Tolypocladium</taxon>
    </lineage>
</organism>
<keyword evidence="7" id="KW-1185">Reference proteome</keyword>
<dbReference type="Proteomes" id="UP000036947">
    <property type="component" value="Unassembled WGS sequence"/>
</dbReference>
<dbReference type="InterPro" id="IPR036259">
    <property type="entry name" value="MFS_trans_sf"/>
</dbReference>
<name>A0A0L0N4B0_TOLOC</name>
<dbReference type="EMBL" id="LFRF01000022">
    <property type="protein sequence ID" value="KND88917.1"/>
    <property type="molecule type" value="Genomic_DNA"/>
</dbReference>
<evidence type="ECO:0000313" key="6">
    <source>
        <dbReference type="EMBL" id="KND88917.1"/>
    </source>
</evidence>
<dbReference type="PANTHER" id="PTHR23507">
    <property type="entry name" value="ZGC:174356"/>
    <property type="match status" value="1"/>
</dbReference>
<keyword evidence="4 5" id="KW-0472">Membrane</keyword>
<comment type="subcellular location">
    <subcellularLocation>
        <location evidence="1">Membrane</location>
        <topology evidence="1">Multi-pass membrane protein</topology>
    </subcellularLocation>
</comment>
<dbReference type="AlphaFoldDB" id="A0A0L0N4B0"/>
<gene>
    <name evidence="6" type="ORF">TOPH_06502</name>
</gene>
<dbReference type="SUPFAM" id="SSF103473">
    <property type="entry name" value="MFS general substrate transporter"/>
    <property type="match status" value="1"/>
</dbReference>
<comment type="caution">
    <text evidence="6">The sequence shown here is derived from an EMBL/GenBank/DDBJ whole genome shotgun (WGS) entry which is preliminary data.</text>
</comment>